<evidence type="ECO:0000259" key="1">
    <source>
        <dbReference type="PROSITE" id="PS50222"/>
    </source>
</evidence>
<comment type="caution">
    <text evidence="2">The sequence shown here is derived from an EMBL/GenBank/DDBJ whole genome shotgun (WGS) entry which is preliminary data.</text>
</comment>
<dbReference type="PROSITE" id="PS00018">
    <property type="entry name" value="EF_HAND_1"/>
    <property type="match status" value="1"/>
</dbReference>
<dbReference type="Pfam" id="PF13405">
    <property type="entry name" value="EF-hand_6"/>
    <property type="match status" value="1"/>
</dbReference>
<sequence>MGCENSKDCFRLPQGEASGQAGHALEQAFELLKRQSHGKASDNPIVDGAQGLADQAERHLPQIKERIDQAGRDLSRELPKVTGEIEKSAEELQRRAGEAAKEIAPALNQFKRDFNRMLDEGAQAVTKVDTEGLIENLRDNFDVLDKDRDGFITKDELQDARKDPGLRFGLAGTLKASETHFDNLQGLNRDAFVWDNNGISRKDLNVLESAKRNGTSLSEAFANAPTLDLKQHGLSGAAAVLAAKPLFRAGAPGKALALGAVAFTAAEAGLGTLSYKLFTAPKANAIITDLQ</sequence>
<dbReference type="Gene3D" id="1.10.238.10">
    <property type="entry name" value="EF-hand"/>
    <property type="match status" value="1"/>
</dbReference>
<name>A0A8J7P7H5_9BACT</name>
<organism evidence="2 3">
    <name type="scientific">Candidatus Obscuribacter phosphatis</name>
    <dbReference type="NCBI Taxonomy" id="1906157"/>
    <lineage>
        <taxon>Bacteria</taxon>
        <taxon>Bacillati</taxon>
        <taxon>Candidatus Melainabacteria</taxon>
        <taxon>Candidatus Obscuribacterales</taxon>
        <taxon>Candidatus Obscuribacteraceae</taxon>
        <taxon>Candidatus Obscuribacter</taxon>
    </lineage>
</organism>
<dbReference type="AlphaFoldDB" id="A0A8J7P7H5"/>
<dbReference type="EMBL" id="JAFLCK010000013">
    <property type="protein sequence ID" value="MBN8660719.1"/>
    <property type="molecule type" value="Genomic_DNA"/>
</dbReference>
<dbReference type="InterPro" id="IPR018247">
    <property type="entry name" value="EF_Hand_1_Ca_BS"/>
</dbReference>
<dbReference type="GO" id="GO:0005509">
    <property type="term" value="F:calcium ion binding"/>
    <property type="evidence" value="ECO:0007669"/>
    <property type="project" value="InterPro"/>
</dbReference>
<evidence type="ECO:0000313" key="3">
    <source>
        <dbReference type="Proteomes" id="UP000664277"/>
    </source>
</evidence>
<evidence type="ECO:0000313" key="2">
    <source>
        <dbReference type="EMBL" id="MBN8660719.1"/>
    </source>
</evidence>
<dbReference type="InterPro" id="IPR002048">
    <property type="entry name" value="EF_hand_dom"/>
</dbReference>
<gene>
    <name evidence="2" type="ORF">J0M35_10170</name>
</gene>
<reference evidence="2" key="1">
    <citation type="submission" date="2021-02" db="EMBL/GenBank/DDBJ databases">
        <title>Genome-Resolved Metagenomics of a Microbial Community Performing Photosynthetic Biological Nutrient Removal.</title>
        <authorList>
            <person name="Mcdaniel E.A."/>
        </authorList>
    </citation>
    <scope>NUCLEOTIDE SEQUENCE</scope>
    <source>
        <strain evidence="2">UWPOB_OBS1</strain>
    </source>
</reference>
<feature type="domain" description="EF-hand" evidence="1">
    <location>
        <begin position="132"/>
        <end position="167"/>
    </location>
</feature>
<proteinExistence type="predicted"/>
<dbReference type="InterPro" id="IPR011992">
    <property type="entry name" value="EF-hand-dom_pair"/>
</dbReference>
<dbReference type="SUPFAM" id="SSF47473">
    <property type="entry name" value="EF-hand"/>
    <property type="match status" value="1"/>
</dbReference>
<dbReference type="PROSITE" id="PS50222">
    <property type="entry name" value="EF_HAND_2"/>
    <property type="match status" value="1"/>
</dbReference>
<dbReference type="Proteomes" id="UP000664277">
    <property type="component" value="Unassembled WGS sequence"/>
</dbReference>
<protein>
    <recommendedName>
        <fullName evidence="1">EF-hand domain-containing protein</fullName>
    </recommendedName>
</protein>
<accession>A0A8J7P7H5</accession>